<keyword evidence="5" id="KW-0862">Zinc</keyword>
<dbReference type="InterPro" id="IPR050681">
    <property type="entry name" value="CDF/SLC30A"/>
</dbReference>
<dbReference type="GO" id="GO:0005886">
    <property type="term" value="C:plasma membrane"/>
    <property type="evidence" value="ECO:0007669"/>
    <property type="project" value="TreeGrafter"/>
</dbReference>
<dbReference type="InterPro" id="IPR002524">
    <property type="entry name" value="Cation_efflux"/>
</dbReference>
<dbReference type="GO" id="GO:0005385">
    <property type="term" value="F:zinc ion transmembrane transporter activity"/>
    <property type="evidence" value="ECO:0007669"/>
    <property type="project" value="TreeGrafter"/>
</dbReference>
<feature type="domain" description="Cation efflux protein transmembrane" evidence="11">
    <location>
        <begin position="65"/>
        <end position="250"/>
    </location>
</feature>
<name>A0AAV4ZJT2_9HYPH</name>
<feature type="transmembrane region" description="Helical" evidence="10">
    <location>
        <begin position="160"/>
        <end position="184"/>
    </location>
</feature>
<gene>
    <name evidence="13" type="primary">czcD_3</name>
    <name evidence="13" type="ORF">BHAOGJBA_2265</name>
</gene>
<feature type="transmembrane region" description="Helical" evidence="10">
    <location>
        <begin position="224"/>
        <end position="245"/>
    </location>
</feature>
<dbReference type="InterPro" id="IPR027470">
    <property type="entry name" value="Cation_efflux_CTD"/>
</dbReference>
<dbReference type="EMBL" id="BPQO01000008">
    <property type="protein sequence ID" value="GJD88744.1"/>
    <property type="molecule type" value="Genomic_DNA"/>
</dbReference>
<dbReference type="InterPro" id="IPR058533">
    <property type="entry name" value="Cation_efflux_TM"/>
</dbReference>
<evidence type="ECO:0000256" key="6">
    <source>
        <dbReference type="ARBA" id="ARBA00022989"/>
    </source>
</evidence>
<dbReference type="Proteomes" id="UP001055247">
    <property type="component" value="Unassembled WGS sequence"/>
</dbReference>
<evidence type="ECO:0000256" key="8">
    <source>
        <dbReference type="ARBA" id="ARBA00023136"/>
    </source>
</evidence>
<feature type="compositionally biased region" description="Basic and acidic residues" evidence="9">
    <location>
        <begin position="1"/>
        <end position="23"/>
    </location>
</feature>
<keyword evidence="7" id="KW-0406">Ion transport</keyword>
<comment type="similarity">
    <text evidence="2">Belongs to the cation diffusion facilitator (CDF) transporter (TC 2.A.4) family. SLC30A subfamily.</text>
</comment>
<dbReference type="InterPro" id="IPR036837">
    <property type="entry name" value="Cation_efflux_CTD_sf"/>
</dbReference>
<dbReference type="SUPFAM" id="SSF161111">
    <property type="entry name" value="Cation efflux protein transmembrane domain-like"/>
    <property type="match status" value="1"/>
</dbReference>
<dbReference type="Pfam" id="PF01545">
    <property type="entry name" value="Cation_efflux"/>
    <property type="match status" value="1"/>
</dbReference>
<evidence type="ECO:0000256" key="1">
    <source>
        <dbReference type="ARBA" id="ARBA00004141"/>
    </source>
</evidence>
<feature type="transmembrane region" description="Helical" evidence="10">
    <location>
        <begin position="196"/>
        <end position="218"/>
    </location>
</feature>
<evidence type="ECO:0000313" key="13">
    <source>
        <dbReference type="EMBL" id="GJD88744.1"/>
    </source>
</evidence>
<feature type="transmembrane region" description="Helical" evidence="10">
    <location>
        <begin position="94"/>
        <end position="112"/>
    </location>
</feature>
<feature type="region of interest" description="Disordered" evidence="9">
    <location>
        <begin position="1"/>
        <end position="50"/>
    </location>
</feature>
<dbReference type="RefSeq" id="WP_238230024.1">
    <property type="nucleotide sequence ID" value="NZ_BPQO01000008.1"/>
</dbReference>
<dbReference type="InterPro" id="IPR027469">
    <property type="entry name" value="Cation_efflux_TMD_sf"/>
</dbReference>
<evidence type="ECO:0000259" key="12">
    <source>
        <dbReference type="Pfam" id="PF16916"/>
    </source>
</evidence>
<feature type="domain" description="Cation efflux protein cytoplasmic" evidence="12">
    <location>
        <begin position="257"/>
        <end position="331"/>
    </location>
</feature>
<evidence type="ECO:0000259" key="11">
    <source>
        <dbReference type="Pfam" id="PF01545"/>
    </source>
</evidence>
<dbReference type="SUPFAM" id="SSF160240">
    <property type="entry name" value="Cation efflux protein cytoplasmic domain-like"/>
    <property type="match status" value="1"/>
</dbReference>
<keyword evidence="4 10" id="KW-0812">Transmembrane</keyword>
<evidence type="ECO:0000256" key="2">
    <source>
        <dbReference type="ARBA" id="ARBA00008873"/>
    </source>
</evidence>
<dbReference type="AlphaFoldDB" id="A0AAV4ZJT2"/>
<organism evidence="13 14">
    <name type="scientific">Methylobacterium hispanicum</name>
    <dbReference type="NCBI Taxonomy" id="270350"/>
    <lineage>
        <taxon>Bacteria</taxon>
        <taxon>Pseudomonadati</taxon>
        <taxon>Pseudomonadota</taxon>
        <taxon>Alphaproteobacteria</taxon>
        <taxon>Hyphomicrobiales</taxon>
        <taxon>Methylobacteriaceae</taxon>
        <taxon>Methylobacterium</taxon>
    </lineage>
</organism>
<dbReference type="PANTHER" id="PTHR11562">
    <property type="entry name" value="CATION EFFLUX PROTEIN/ ZINC TRANSPORTER"/>
    <property type="match status" value="1"/>
</dbReference>
<evidence type="ECO:0000256" key="10">
    <source>
        <dbReference type="SAM" id="Phobius"/>
    </source>
</evidence>
<evidence type="ECO:0000256" key="7">
    <source>
        <dbReference type="ARBA" id="ARBA00023065"/>
    </source>
</evidence>
<dbReference type="Gene3D" id="1.20.1510.10">
    <property type="entry name" value="Cation efflux protein transmembrane domain"/>
    <property type="match status" value="1"/>
</dbReference>
<protein>
    <submittedName>
        <fullName evidence="13">Cadmium, cobalt and zinc/H(+)-K(+) antiporter</fullName>
    </submittedName>
</protein>
<dbReference type="PANTHER" id="PTHR11562:SF17">
    <property type="entry name" value="RE54080P-RELATED"/>
    <property type="match status" value="1"/>
</dbReference>
<comment type="subcellular location">
    <subcellularLocation>
        <location evidence="1">Membrane</location>
        <topology evidence="1">Multi-pass membrane protein</topology>
    </subcellularLocation>
</comment>
<comment type="caution">
    <text evidence="13">The sequence shown here is derived from an EMBL/GenBank/DDBJ whole genome shotgun (WGS) entry which is preliminary data.</text>
</comment>
<keyword evidence="8 10" id="KW-0472">Membrane</keyword>
<sequence length="345" mass="35743">MHDHHDHGAHDHADHGAGHEAPARRHSHGHGHGHGHSHGGAGQGHGHGHGHVHAPASFGTAFALGIGLNTAFVLIEAGYGWASNSMSLVADAGHNLSDVLGLAVAWTASVLVRRRPSARFTYGLRGSSILAALFNGVFLLVAVGAILWEAAWRLVHPEPVAGVTVMVVAGIGILINGFTAWLFAAGAKGDINIRGAFLHMAADAAVSAGVVLAGLAIWLTGRTWIDPAVSLVIGGLIVWASWGLLRDSVTMSLAAVPPGIDPEAVEGWLRARPGVAALHDLHIWPMSTTETALTAHLVMAGGHPGNAFLVEAAESLRTRFGIHHATLQIEEAGGPACRLDAGCHP</sequence>
<proteinExistence type="inferred from homology"/>
<feature type="transmembrane region" description="Helical" evidence="10">
    <location>
        <begin position="61"/>
        <end position="82"/>
    </location>
</feature>
<keyword evidence="14" id="KW-1185">Reference proteome</keyword>
<evidence type="ECO:0000256" key="3">
    <source>
        <dbReference type="ARBA" id="ARBA00022448"/>
    </source>
</evidence>
<dbReference type="NCBIfam" id="TIGR01297">
    <property type="entry name" value="CDF"/>
    <property type="match status" value="1"/>
</dbReference>
<accession>A0AAV4ZJT2</accession>
<keyword evidence="3" id="KW-0813">Transport</keyword>
<reference evidence="13" key="1">
    <citation type="journal article" date="2016" name="Front. Microbiol.">
        <title>Genome Sequence of the Piezophilic, Mesophilic Sulfate-Reducing Bacterium Desulfovibrio indicus J2T.</title>
        <authorList>
            <person name="Cao J."/>
            <person name="Maignien L."/>
            <person name="Shao Z."/>
            <person name="Alain K."/>
            <person name="Jebbar M."/>
        </authorList>
    </citation>
    <scope>NUCLEOTIDE SEQUENCE</scope>
    <source>
        <strain evidence="13">DSM 16372</strain>
    </source>
</reference>
<evidence type="ECO:0000256" key="4">
    <source>
        <dbReference type="ARBA" id="ARBA00022692"/>
    </source>
</evidence>
<feature type="transmembrane region" description="Helical" evidence="10">
    <location>
        <begin position="124"/>
        <end position="148"/>
    </location>
</feature>
<keyword evidence="5" id="KW-0864">Zinc transport</keyword>
<evidence type="ECO:0000313" key="14">
    <source>
        <dbReference type="Proteomes" id="UP001055247"/>
    </source>
</evidence>
<feature type="compositionally biased region" description="Basic residues" evidence="9">
    <location>
        <begin position="24"/>
        <end position="37"/>
    </location>
</feature>
<evidence type="ECO:0000256" key="9">
    <source>
        <dbReference type="SAM" id="MobiDB-lite"/>
    </source>
</evidence>
<keyword evidence="6 10" id="KW-1133">Transmembrane helix</keyword>
<dbReference type="Pfam" id="PF16916">
    <property type="entry name" value="ZT_dimer"/>
    <property type="match status" value="1"/>
</dbReference>
<reference evidence="13" key="2">
    <citation type="submission" date="2021-08" db="EMBL/GenBank/DDBJ databases">
        <authorList>
            <person name="Tani A."/>
            <person name="Ola A."/>
            <person name="Ogura Y."/>
            <person name="Katsura K."/>
            <person name="Hayashi T."/>
        </authorList>
    </citation>
    <scope>NUCLEOTIDE SEQUENCE</scope>
    <source>
        <strain evidence="13">DSM 16372</strain>
    </source>
</reference>
<evidence type="ECO:0000256" key="5">
    <source>
        <dbReference type="ARBA" id="ARBA00022906"/>
    </source>
</evidence>